<dbReference type="EMBL" id="CP034235">
    <property type="protein sequence ID" value="QGQ96613.1"/>
    <property type="molecule type" value="Genomic_DNA"/>
</dbReference>
<comment type="function">
    <text evidence="11">Involved in the degradation of specific anti-sigma factors.</text>
</comment>
<dbReference type="GO" id="GO:0006508">
    <property type="term" value="P:proteolysis"/>
    <property type="evidence" value="ECO:0007669"/>
    <property type="project" value="UniProtKB-KW"/>
</dbReference>
<evidence type="ECO:0000256" key="7">
    <source>
        <dbReference type="ARBA" id="ARBA00022801"/>
    </source>
</evidence>
<name>A0A6B8RM40_9BACL</name>
<evidence type="ECO:0000256" key="2">
    <source>
        <dbReference type="ARBA" id="ARBA00009165"/>
    </source>
</evidence>
<dbReference type="PANTHER" id="PTHR36844">
    <property type="entry name" value="PROTEASE PRSW"/>
    <property type="match status" value="1"/>
</dbReference>
<dbReference type="InterPro" id="IPR023596">
    <property type="entry name" value="Peptidase_PrsW_arch/bac"/>
</dbReference>
<reference evidence="14" key="1">
    <citation type="submission" date="2018-11" db="EMBL/GenBank/DDBJ databases">
        <title>Complete genome sequence of Paenibacillus sp. ML311-T8.</title>
        <authorList>
            <person name="Nam Y.-D."/>
            <person name="Kang J."/>
            <person name="Chung W.-H."/>
            <person name="Park Y.S."/>
        </authorList>
    </citation>
    <scope>NUCLEOTIDE SEQUENCE [LARGE SCALE GENOMIC DNA]</scope>
    <source>
        <strain evidence="14">ML311-T8</strain>
    </source>
</reference>
<dbReference type="OrthoDB" id="5504276at2"/>
<gene>
    <name evidence="13" type="ORF">EHS13_17885</name>
</gene>
<comment type="similarity">
    <text evidence="2 11">Belongs to the protease PrsW family.</text>
</comment>
<dbReference type="InterPro" id="IPR026898">
    <property type="entry name" value="PrsW"/>
</dbReference>
<evidence type="ECO:0000256" key="11">
    <source>
        <dbReference type="PIRNR" id="PIRNR016933"/>
    </source>
</evidence>
<dbReference type="AlphaFoldDB" id="A0A6B8RM40"/>
<dbReference type="Pfam" id="PF13367">
    <property type="entry name" value="PrsW-protease"/>
    <property type="match status" value="1"/>
</dbReference>
<evidence type="ECO:0000256" key="3">
    <source>
        <dbReference type="ARBA" id="ARBA00018997"/>
    </source>
</evidence>
<keyword evidence="4 11" id="KW-1003">Cell membrane</keyword>
<protein>
    <recommendedName>
        <fullName evidence="3 11">Protease PrsW</fullName>
        <ecNumber evidence="11">3.4.-.-</ecNumber>
    </recommendedName>
    <alternativeName>
        <fullName evidence="10 11">Protease responsible for activating sigma-W</fullName>
    </alternativeName>
</protein>
<keyword evidence="9 11" id="KW-0472">Membrane</keyword>
<evidence type="ECO:0000313" key="14">
    <source>
        <dbReference type="Proteomes" id="UP000426246"/>
    </source>
</evidence>
<keyword evidence="7 11" id="KW-0378">Hydrolase</keyword>
<keyword evidence="5 11" id="KW-0645">Protease</keyword>
<evidence type="ECO:0000256" key="6">
    <source>
        <dbReference type="ARBA" id="ARBA00022692"/>
    </source>
</evidence>
<proteinExistence type="inferred from homology"/>
<evidence type="ECO:0000256" key="12">
    <source>
        <dbReference type="SAM" id="Phobius"/>
    </source>
</evidence>
<feature type="transmembrane region" description="Helical" evidence="12">
    <location>
        <begin position="35"/>
        <end position="59"/>
    </location>
</feature>
<dbReference type="GO" id="GO:0008233">
    <property type="term" value="F:peptidase activity"/>
    <property type="evidence" value="ECO:0007669"/>
    <property type="project" value="UniProtKB-KW"/>
</dbReference>
<dbReference type="EC" id="3.4.-.-" evidence="11"/>
<evidence type="ECO:0000256" key="9">
    <source>
        <dbReference type="ARBA" id="ARBA00023136"/>
    </source>
</evidence>
<keyword evidence="14" id="KW-1185">Reference proteome</keyword>
<keyword evidence="8 12" id="KW-1133">Transmembrane helix</keyword>
<evidence type="ECO:0000256" key="5">
    <source>
        <dbReference type="ARBA" id="ARBA00022670"/>
    </source>
</evidence>
<feature type="transmembrane region" description="Helical" evidence="12">
    <location>
        <begin position="187"/>
        <end position="205"/>
    </location>
</feature>
<evidence type="ECO:0000256" key="8">
    <source>
        <dbReference type="ARBA" id="ARBA00022989"/>
    </source>
</evidence>
<evidence type="ECO:0000256" key="1">
    <source>
        <dbReference type="ARBA" id="ARBA00004651"/>
    </source>
</evidence>
<feature type="transmembrane region" description="Helical" evidence="12">
    <location>
        <begin position="133"/>
        <end position="151"/>
    </location>
</feature>
<sequence>MDSTIKMIGAITPGICLLTYFYLKDKDQPEPLRLVFKMFIAGGLVVFPLIILQSIFTYFSPGVFLHSFIVSAFSEELIKWSLMYYLIFNHVEFDEHFDAIVYSVATAAGFATIENIFYVFLEQGSILSIIWNRAFLPVSAHALFGVTMGFYLGEMKIKGYKRFGLLALLLPILFHGLFNSILYWSDWLATVFILLFMVFLWIFNINRMNSALKEK</sequence>
<keyword evidence="6 12" id="KW-0812">Transmembrane</keyword>
<dbReference type="KEGG" id="ppsc:EHS13_17885"/>
<feature type="transmembrane region" description="Helical" evidence="12">
    <location>
        <begin position="99"/>
        <end position="121"/>
    </location>
</feature>
<evidence type="ECO:0000256" key="10">
    <source>
        <dbReference type="ARBA" id="ARBA00030345"/>
    </source>
</evidence>
<dbReference type="PIRSF" id="PIRSF016933">
    <property type="entry name" value="PrsW"/>
    <property type="match status" value="1"/>
</dbReference>
<evidence type="ECO:0000256" key="4">
    <source>
        <dbReference type="ARBA" id="ARBA00022475"/>
    </source>
</evidence>
<dbReference type="GO" id="GO:0005886">
    <property type="term" value="C:plasma membrane"/>
    <property type="evidence" value="ECO:0007669"/>
    <property type="project" value="UniProtKB-SubCell"/>
</dbReference>
<organism evidence="13 14">
    <name type="scientific">Paenibacillus psychroresistens</name>
    <dbReference type="NCBI Taxonomy" id="1778678"/>
    <lineage>
        <taxon>Bacteria</taxon>
        <taxon>Bacillati</taxon>
        <taxon>Bacillota</taxon>
        <taxon>Bacilli</taxon>
        <taxon>Bacillales</taxon>
        <taxon>Paenibacillaceae</taxon>
        <taxon>Paenibacillus</taxon>
    </lineage>
</organism>
<feature type="transmembrane region" description="Helical" evidence="12">
    <location>
        <begin position="6"/>
        <end position="23"/>
    </location>
</feature>
<accession>A0A6B8RM40</accession>
<dbReference type="Proteomes" id="UP000426246">
    <property type="component" value="Chromosome"/>
</dbReference>
<evidence type="ECO:0000313" key="13">
    <source>
        <dbReference type="EMBL" id="QGQ96613.1"/>
    </source>
</evidence>
<dbReference type="PANTHER" id="PTHR36844:SF1">
    <property type="entry name" value="PROTEASE PRSW"/>
    <property type="match status" value="1"/>
</dbReference>
<comment type="subcellular location">
    <subcellularLocation>
        <location evidence="1">Cell membrane</location>
        <topology evidence="1">Multi-pass membrane protein</topology>
    </subcellularLocation>
</comment>